<evidence type="ECO:0000256" key="3">
    <source>
        <dbReference type="ARBA" id="ARBA00004910"/>
    </source>
</evidence>
<dbReference type="SUPFAM" id="SSF53597">
    <property type="entry name" value="Dihydrofolate reductase-like"/>
    <property type="match status" value="1"/>
</dbReference>
<comment type="catalytic activity">
    <reaction evidence="13">
        <text>5-amino-6-(5-phospho-D-ribitylamino)uracil + NADP(+) = 5-amino-6-(5-phospho-D-ribosylamino)uracil + NADPH + H(+)</text>
        <dbReference type="Rhea" id="RHEA:17845"/>
        <dbReference type="ChEBI" id="CHEBI:15378"/>
        <dbReference type="ChEBI" id="CHEBI:57783"/>
        <dbReference type="ChEBI" id="CHEBI:58349"/>
        <dbReference type="ChEBI" id="CHEBI:58421"/>
        <dbReference type="ChEBI" id="CHEBI:58453"/>
        <dbReference type="EC" id="1.1.1.193"/>
    </reaction>
</comment>
<keyword evidence="10 13" id="KW-0521">NADP</keyword>
<feature type="binding site" evidence="16">
    <location>
        <position position="61"/>
    </location>
    <ligand>
        <name>Zn(2+)</name>
        <dbReference type="ChEBI" id="CHEBI:29105"/>
        <note>catalytic</note>
    </ligand>
</feature>
<feature type="binding site" evidence="15">
    <location>
        <position position="181"/>
    </location>
    <ligand>
        <name>NADP(+)</name>
        <dbReference type="ChEBI" id="CHEBI:58349"/>
    </ligand>
</feature>
<feature type="domain" description="CMP/dCMP-type deaminase" evidence="17">
    <location>
        <begin position="12"/>
        <end position="134"/>
    </location>
</feature>
<evidence type="ECO:0000256" key="12">
    <source>
        <dbReference type="ARBA" id="ARBA00023268"/>
    </source>
</evidence>
<organism evidence="18 19">
    <name type="scientific">Acanthopleuribacter pedis</name>
    <dbReference type="NCBI Taxonomy" id="442870"/>
    <lineage>
        <taxon>Bacteria</taxon>
        <taxon>Pseudomonadati</taxon>
        <taxon>Acidobacteriota</taxon>
        <taxon>Holophagae</taxon>
        <taxon>Acanthopleuribacterales</taxon>
        <taxon>Acanthopleuribacteraceae</taxon>
        <taxon>Acanthopleuribacter</taxon>
    </lineage>
</organism>
<keyword evidence="11 13" id="KW-0560">Oxidoreductase</keyword>
<keyword evidence="8 13" id="KW-0378">Hydrolase</keyword>
<dbReference type="Pfam" id="PF00383">
    <property type="entry name" value="dCMP_cyt_deam_1"/>
    <property type="match status" value="1"/>
</dbReference>
<keyword evidence="12" id="KW-0511">Multifunctional enzyme</keyword>
<gene>
    <name evidence="18" type="primary">ribD</name>
    <name evidence="18" type="ORF">J3U88_17205</name>
</gene>
<dbReference type="GO" id="GO:0009231">
    <property type="term" value="P:riboflavin biosynthetic process"/>
    <property type="evidence" value="ECO:0007669"/>
    <property type="project" value="UniProtKB-UniPathway"/>
</dbReference>
<feature type="binding site" evidence="15">
    <location>
        <position position="307"/>
    </location>
    <ligand>
        <name>substrate</name>
    </ligand>
</feature>
<evidence type="ECO:0000256" key="9">
    <source>
        <dbReference type="ARBA" id="ARBA00022833"/>
    </source>
</evidence>
<keyword evidence="6 13" id="KW-0686">Riboflavin biosynthesis</keyword>
<sequence length="378" mass="40753">MTLPKTPAPKNEPHLGFMARALELARRADGFTAPNPMVGAVIVRDGRIIGEGYHHRAGLPHAEIEALRSASEDVRGATMYVTLEPCCHHGRTPPCSQALVDAGIGTVFYAVGDDNPKVEGGGHRQLVEAGVTVFCGPFEDEARYLNRAFFHMITQKQPYVFAKYAMSLDGRIATRTGSSQWITGPAARAEAHRLRQSCDGILVGAGTVIADNPSLTTRLNDRETCAHPVRIILDSRGRCPLEARVFDPQLEGNTLVVAAPDFPSERRRILADRGVDVLTVPLHEQRLDVRALLPMLAERGMLAVMVEGGAEVLGSFAEHGLINEIWAFIGGKVIGGVSAPGPIGGLGLAEIGDAHAWYMDEVARVGEDVVLKARRRLG</sequence>
<evidence type="ECO:0000256" key="6">
    <source>
        <dbReference type="ARBA" id="ARBA00022619"/>
    </source>
</evidence>
<comment type="catalytic activity">
    <reaction evidence="13">
        <text>2,5-diamino-6-hydroxy-4-(5-phosphoribosylamino)-pyrimidine + H2O + H(+) = 5-amino-6-(5-phospho-D-ribosylamino)uracil + NH4(+)</text>
        <dbReference type="Rhea" id="RHEA:21868"/>
        <dbReference type="ChEBI" id="CHEBI:15377"/>
        <dbReference type="ChEBI" id="CHEBI:15378"/>
        <dbReference type="ChEBI" id="CHEBI:28938"/>
        <dbReference type="ChEBI" id="CHEBI:58453"/>
        <dbReference type="ChEBI" id="CHEBI:58614"/>
        <dbReference type="EC" id="3.5.4.26"/>
    </reaction>
</comment>
<feature type="binding site" evidence="15">
    <location>
        <position position="211"/>
    </location>
    <ligand>
        <name>NADP(+)</name>
        <dbReference type="ChEBI" id="CHEBI:58349"/>
    </ligand>
</feature>
<evidence type="ECO:0000256" key="1">
    <source>
        <dbReference type="ARBA" id="ARBA00002151"/>
    </source>
</evidence>
<feature type="binding site" evidence="16">
    <location>
        <position position="95"/>
    </location>
    <ligand>
        <name>Zn(2+)</name>
        <dbReference type="ChEBI" id="CHEBI:29105"/>
        <note>catalytic</note>
    </ligand>
</feature>
<name>A0A8J7QH16_9BACT</name>
<evidence type="ECO:0000256" key="8">
    <source>
        <dbReference type="ARBA" id="ARBA00022801"/>
    </source>
</evidence>
<dbReference type="CDD" id="cd01284">
    <property type="entry name" value="Riboflavin_deaminase-reductase"/>
    <property type="match status" value="1"/>
</dbReference>
<evidence type="ECO:0000256" key="5">
    <source>
        <dbReference type="ARBA" id="ARBA00007417"/>
    </source>
</evidence>
<evidence type="ECO:0000313" key="19">
    <source>
        <dbReference type="Proteomes" id="UP000664417"/>
    </source>
</evidence>
<dbReference type="NCBIfam" id="TIGR00227">
    <property type="entry name" value="ribD_Cterm"/>
    <property type="match status" value="1"/>
</dbReference>
<reference evidence="18" key="1">
    <citation type="submission" date="2021-03" db="EMBL/GenBank/DDBJ databases">
        <authorList>
            <person name="Wang G."/>
        </authorList>
    </citation>
    <scope>NUCLEOTIDE SEQUENCE</scope>
    <source>
        <strain evidence="18">KCTC 12899</strain>
    </source>
</reference>
<dbReference type="Pfam" id="PF01872">
    <property type="entry name" value="RibD_C"/>
    <property type="match status" value="1"/>
</dbReference>
<dbReference type="InterPro" id="IPR024072">
    <property type="entry name" value="DHFR-like_dom_sf"/>
</dbReference>
<keyword evidence="9 13" id="KW-0862">Zinc</keyword>
<dbReference type="GO" id="GO:0008270">
    <property type="term" value="F:zinc ion binding"/>
    <property type="evidence" value="ECO:0007669"/>
    <property type="project" value="InterPro"/>
</dbReference>
<dbReference type="GO" id="GO:0050661">
    <property type="term" value="F:NADP binding"/>
    <property type="evidence" value="ECO:0007669"/>
    <property type="project" value="InterPro"/>
</dbReference>
<dbReference type="InterPro" id="IPR011549">
    <property type="entry name" value="RibD_C"/>
</dbReference>
<feature type="active site" description="Proton donor" evidence="14">
    <location>
        <position position="63"/>
    </location>
</feature>
<keyword evidence="7 13" id="KW-0479">Metal-binding</keyword>
<feature type="binding site" evidence="15">
    <location>
        <position position="218"/>
    </location>
    <ligand>
        <name>substrate</name>
    </ligand>
</feature>
<dbReference type="EC" id="3.5.4.26" evidence="13"/>
<dbReference type="Gene3D" id="3.40.140.10">
    <property type="entry name" value="Cytidine Deaminase, domain 2"/>
    <property type="match status" value="1"/>
</dbReference>
<comment type="similarity">
    <text evidence="5 13">In the C-terminal section; belongs to the HTP reductase family.</text>
</comment>
<dbReference type="PIRSF" id="PIRSF006769">
    <property type="entry name" value="RibD"/>
    <property type="match status" value="1"/>
</dbReference>
<feature type="binding site" evidence="15">
    <location>
        <position position="165"/>
    </location>
    <ligand>
        <name>NADP(+)</name>
        <dbReference type="ChEBI" id="CHEBI:58349"/>
    </ligand>
</feature>
<dbReference type="Gene3D" id="3.40.430.10">
    <property type="entry name" value="Dihydrofolate Reductase, subunit A"/>
    <property type="match status" value="1"/>
</dbReference>
<dbReference type="NCBIfam" id="TIGR00326">
    <property type="entry name" value="eubact_ribD"/>
    <property type="match status" value="1"/>
</dbReference>
<dbReference type="EC" id="1.1.1.193" evidence="13"/>
<evidence type="ECO:0000313" key="18">
    <source>
        <dbReference type="EMBL" id="MBO1320216.1"/>
    </source>
</evidence>
<evidence type="ECO:0000256" key="14">
    <source>
        <dbReference type="PIRSR" id="PIRSR006769-1"/>
    </source>
</evidence>
<evidence type="ECO:0000256" key="16">
    <source>
        <dbReference type="PIRSR" id="PIRSR006769-3"/>
    </source>
</evidence>
<dbReference type="GO" id="GO:0008835">
    <property type="term" value="F:diaminohydroxyphosphoribosylaminopyrimidine deaminase activity"/>
    <property type="evidence" value="ECO:0007669"/>
    <property type="project" value="UniProtKB-EC"/>
</dbReference>
<dbReference type="PROSITE" id="PS51747">
    <property type="entry name" value="CYT_DCMP_DEAMINASES_2"/>
    <property type="match status" value="1"/>
</dbReference>
<comment type="function">
    <text evidence="1 13">Converts 2,5-diamino-6-(ribosylamino)-4(3h)-pyrimidinone 5'-phosphate into 5-amino-6-(ribosylamino)-2,4(1h,3h)-pyrimidinedione 5'-phosphate.</text>
</comment>
<feature type="binding site" evidence="15">
    <location>
        <position position="195"/>
    </location>
    <ligand>
        <name>NADP(+)</name>
        <dbReference type="ChEBI" id="CHEBI:58349"/>
    </ligand>
</feature>
<evidence type="ECO:0000256" key="4">
    <source>
        <dbReference type="ARBA" id="ARBA00005259"/>
    </source>
</evidence>
<evidence type="ECO:0000259" key="17">
    <source>
        <dbReference type="PROSITE" id="PS51747"/>
    </source>
</evidence>
<proteinExistence type="inferred from homology"/>
<evidence type="ECO:0000256" key="13">
    <source>
        <dbReference type="PIRNR" id="PIRNR006769"/>
    </source>
</evidence>
<evidence type="ECO:0000256" key="15">
    <source>
        <dbReference type="PIRSR" id="PIRSR006769-2"/>
    </source>
</evidence>
<feature type="binding site" evidence="16">
    <location>
        <position position="86"/>
    </location>
    <ligand>
        <name>Zn(2+)</name>
        <dbReference type="ChEBI" id="CHEBI:29105"/>
        <note>catalytic</note>
    </ligand>
</feature>
<protein>
    <recommendedName>
        <fullName evidence="13">Riboflavin biosynthesis protein RibD</fullName>
    </recommendedName>
    <domain>
        <recommendedName>
            <fullName evidence="13">Diaminohydroxyphosphoribosylaminopyrimidine deaminase</fullName>
            <shortName evidence="13">DRAP deaminase</shortName>
            <ecNumber evidence="13">3.5.4.26</ecNumber>
        </recommendedName>
        <alternativeName>
            <fullName evidence="13">Riboflavin-specific deaminase</fullName>
        </alternativeName>
    </domain>
    <domain>
        <recommendedName>
            <fullName evidence="13">5-amino-6-(5-phosphoribosylamino)uracil reductase</fullName>
            <ecNumber evidence="13">1.1.1.193</ecNumber>
        </recommendedName>
        <alternativeName>
            <fullName evidence="13">HTP reductase</fullName>
        </alternativeName>
    </domain>
</protein>
<dbReference type="AlphaFoldDB" id="A0A8J7QH16"/>
<dbReference type="InterPro" id="IPR002734">
    <property type="entry name" value="RibDG_C"/>
</dbReference>
<dbReference type="GO" id="GO:0008703">
    <property type="term" value="F:5-amino-6-(5-phosphoribosylamino)uracil reductase activity"/>
    <property type="evidence" value="ECO:0007669"/>
    <property type="project" value="UniProtKB-EC"/>
</dbReference>
<dbReference type="InterPro" id="IPR002125">
    <property type="entry name" value="CMP_dCMP_dom"/>
</dbReference>
<dbReference type="InterPro" id="IPR050765">
    <property type="entry name" value="Riboflavin_Biosynth_HTPR"/>
</dbReference>
<dbReference type="PANTHER" id="PTHR38011">
    <property type="entry name" value="DIHYDROFOLATE REDUCTASE FAMILY PROTEIN (AFU_ORTHOLOGUE AFUA_8G06820)"/>
    <property type="match status" value="1"/>
</dbReference>
<feature type="binding site" evidence="15">
    <location>
        <begin position="309"/>
        <end position="315"/>
    </location>
    <ligand>
        <name>NADP(+)</name>
        <dbReference type="ChEBI" id="CHEBI:58349"/>
    </ligand>
</feature>
<evidence type="ECO:0000256" key="2">
    <source>
        <dbReference type="ARBA" id="ARBA00004882"/>
    </source>
</evidence>
<feature type="binding site" evidence="15">
    <location>
        <position position="235"/>
    </location>
    <ligand>
        <name>NADP(+)</name>
        <dbReference type="ChEBI" id="CHEBI:58349"/>
    </ligand>
</feature>
<feature type="binding site" evidence="15">
    <location>
        <position position="215"/>
    </location>
    <ligand>
        <name>substrate</name>
    </ligand>
</feature>
<keyword evidence="19" id="KW-1185">Reference proteome</keyword>
<comment type="pathway">
    <text evidence="2 13">Cofactor biosynthesis; riboflavin biosynthesis; 5-amino-6-(D-ribitylamino)uracil from GTP: step 2/4.</text>
</comment>
<dbReference type="InterPro" id="IPR016193">
    <property type="entry name" value="Cytidine_deaminase-like"/>
</dbReference>
<evidence type="ECO:0000256" key="7">
    <source>
        <dbReference type="ARBA" id="ARBA00022723"/>
    </source>
</evidence>
<dbReference type="InterPro" id="IPR004794">
    <property type="entry name" value="Eubact_RibD"/>
</dbReference>
<dbReference type="PROSITE" id="PS00903">
    <property type="entry name" value="CYT_DCMP_DEAMINASES_1"/>
    <property type="match status" value="1"/>
</dbReference>
<evidence type="ECO:0000256" key="10">
    <source>
        <dbReference type="ARBA" id="ARBA00022857"/>
    </source>
</evidence>
<dbReference type="UniPathway" id="UPA00275">
    <property type="reaction ID" value="UER00401"/>
</dbReference>
<dbReference type="Proteomes" id="UP000664417">
    <property type="component" value="Unassembled WGS sequence"/>
</dbReference>
<evidence type="ECO:0000256" key="11">
    <source>
        <dbReference type="ARBA" id="ARBA00023002"/>
    </source>
</evidence>
<comment type="pathway">
    <text evidence="3 13">Cofactor biosynthesis; riboflavin biosynthesis; 5-amino-6-(D-ribitylamino)uracil from GTP: step 3/4.</text>
</comment>
<dbReference type="InterPro" id="IPR016192">
    <property type="entry name" value="APOBEC/CMP_deaminase_Zn-bd"/>
</dbReference>
<comment type="caution">
    <text evidence="18">The sequence shown here is derived from an EMBL/GenBank/DDBJ whole genome shotgun (WGS) entry which is preliminary data.</text>
</comment>
<dbReference type="RefSeq" id="WP_207860170.1">
    <property type="nucleotide sequence ID" value="NZ_JAFREP010000016.1"/>
</dbReference>
<dbReference type="FunFam" id="3.40.140.10:FF:000025">
    <property type="entry name" value="Riboflavin biosynthesis protein RibD"/>
    <property type="match status" value="1"/>
</dbReference>
<dbReference type="PANTHER" id="PTHR38011:SF7">
    <property type="entry name" value="2,5-DIAMINO-6-RIBOSYLAMINO-4(3H)-PYRIMIDINONE 5'-PHOSPHATE REDUCTASE"/>
    <property type="match status" value="1"/>
</dbReference>
<comment type="cofactor">
    <cofactor evidence="13 16">
        <name>Zn(2+)</name>
        <dbReference type="ChEBI" id="CHEBI:29105"/>
    </cofactor>
    <text evidence="13 16">Binds 1 zinc ion.</text>
</comment>
<comment type="similarity">
    <text evidence="4 13">In the N-terminal section; belongs to the cytidine and deoxycytidylate deaminase family.</text>
</comment>
<accession>A0A8J7QH16</accession>
<dbReference type="SUPFAM" id="SSF53927">
    <property type="entry name" value="Cytidine deaminase-like"/>
    <property type="match status" value="1"/>
</dbReference>
<feature type="binding site" evidence="15">
    <location>
        <position position="179"/>
    </location>
    <ligand>
        <name>substrate</name>
    </ligand>
</feature>
<dbReference type="EMBL" id="JAFREP010000016">
    <property type="protein sequence ID" value="MBO1320216.1"/>
    <property type="molecule type" value="Genomic_DNA"/>
</dbReference>
<feature type="binding site" evidence="15">
    <location>
        <position position="207"/>
    </location>
    <ligand>
        <name>NADP(+)</name>
        <dbReference type="ChEBI" id="CHEBI:58349"/>
    </ligand>
</feature>